<evidence type="ECO:0000256" key="12">
    <source>
        <dbReference type="ARBA" id="ARBA00023328"/>
    </source>
</evidence>
<reference evidence="14" key="1">
    <citation type="submission" date="2023-09" db="UniProtKB">
        <authorList>
            <consortium name="Ensembl"/>
        </authorList>
    </citation>
    <scope>IDENTIFICATION</scope>
</reference>
<dbReference type="GeneTree" id="ENSGT00500000045005"/>
<dbReference type="PANTHER" id="PTHR48118">
    <property type="entry name" value="SPINDLE AND KINETOCHORE-ASSOCIATED PROTEIN 3"/>
    <property type="match status" value="1"/>
</dbReference>
<evidence type="ECO:0000256" key="11">
    <source>
        <dbReference type="ARBA" id="ARBA00023306"/>
    </source>
</evidence>
<evidence type="ECO:0000256" key="3">
    <source>
        <dbReference type="ARBA" id="ARBA00007716"/>
    </source>
</evidence>
<dbReference type="PANTHER" id="PTHR48118:SF1">
    <property type="entry name" value="SPINDLE AND KINETOCHORE-ASSOCIATED PROTEIN 3"/>
    <property type="match status" value="1"/>
</dbReference>
<organism evidence="14">
    <name type="scientific">Stegastes partitus</name>
    <name type="common">bicolor damselfish</name>
    <dbReference type="NCBI Taxonomy" id="144197"/>
    <lineage>
        <taxon>Eukaryota</taxon>
        <taxon>Metazoa</taxon>
        <taxon>Chordata</taxon>
        <taxon>Craniata</taxon>
        <taxon>Vertebrata</taxon>
        <taxon>Euteleostomi</taxon>
        <taxon>Actinopterygii</taxon>
        <taxon>Neopterygii</taxon>
        <taxon>Teleostei</taxon>
        <taxon>Neoteleostei</taxon>
        <taxon>Acanthomorphata</taxon>
        <taxon>Ovalentaria</taxon>
        <taxon>Pomacentridae</taxon>
        <taxon>Stegastes</taxon>
    </lineage>
</organism>
<evidence type="ECO:0000313" key="14">
    <source>
        <dbReference type="Ensembl" id="ENSSPAP00000018448.1"/>
    </source>
</evidence>
<keyword evidence="12" id="KW-0137">Centromere</keyword>
<evidence type="ECO:0000256" key="2">
    <source>
        <dbReference type="ARBA" id="ARBA00004629"/>
    </source>
</evidence>
<keyword evidence="4" id="KW-0158">Chromosome</keyword>
<keyword evidence="11" id="KW-0131">Cell cycle</keyword>
<comment type="subcellular location">
    <subcellularLocation>
        <location evidence="2">Chromosome</location>
        <location evidence="2">Centromere</location>
        <location evidence="2">Kinetochore</location>
    </subcellularLocation>
    <subcellularLocation>
        <location evidence="1">Cytoplasm</location>
        <location evidence="1">Cytoskeleton</location>
        <location evidence="1">Spindle</location>
    </subcellularLocation>
</comment>
<dbReference type="AlphaFoldDB" id="A0A3B5AAJ2"/>
<name>A0A3B5AAJ2_9TELE</name>
<evidence type="ECO:0000256" key="5">
    <source>
        <dbReference type="ARBA" id="ARBA00022490"/>
    </source>
</evidence>
<evidence type="ECO:0000256" key="4">
    <source>
        <dbReference type="ARBA" id="ARBA00022454"/>
    </source>
</evidence>
<feature type="region of interest" description="Disordered" evidence="13">
    <location>
        <begin position="299"/>
        <end position="320"/>
    </location>
</feature>
<keyword evidence="9" id="KW-0995">Kinetochore</keyword>
<dbReference type="GO" id="GO:0005876">
    <property type="term" value="C:spindle microtubule"/>
    <property type="evidence" value="ECO:0007669"/>
    <property type="project" value="TreeGrafter"/>
</dbReference>
<comment type="similarity">
    <text evidence="3">Belongs to the SKA3 family.</text>
</comment>
<protein>
    <submittedName>
        <fullName evidence="14">Uncharacterized protein</fullName>
    </submittedName>
</protein>
<evidence type="ECO:0000256" key="8">
    <source>
        <dbReference type="ARBA" id="ARBA00022776"/>
    </source>
</evidence>
<keyword evidence="8" id="KW-0498">Mitosis</keyword>
<dbReference type="Ensembl" id="ENSSPAT00000018729.1">
    <property type="protein sequence ID" value="ENSSPAP00000018448.1"/>
    <property type="gene ID" value="ENSSPAG00000013912.1"/>
</dbReference>
<evidence type="ECO:0000256" key="9">
    <source>
        <dbReference type="ARBA" id="ARBA00022838"/>
    </source>
</evidence>
<evidence type="ECO:0000256" key="1">
    <source>
        <dbReference type="ARBA" id="ARBA00004186"/>
    </source>
</evidence>
<feature type="region of interest" description="Disordered" evidence="13">
    <location>
        <begin position="226"/>
        <end position="253"/>
    </location>
</feature>
<proteinExistence type="inferred from homology"/>
<dbReference type="InterPro" id="IPR033341">
    <property type="entry name" value="SKA3"/>
</dbReference>
<dbReference type="GO" id="GO:0051301">
    <property type="term" value="P:cell division"/>
    <property type="evidence" value="ECO:0007669"/>
    <property type="project" value="UniProtKB-KW"/>
</dbReference>
<feature type="compositionally biased region" description="Low complexity" evidence="13">
    <location>
        <begin position="226"/>
        <end position="235"/>
    </location>
</feature>
<keyword evidence="5" id="KW-0963">Cytoplasm</keyword>
<dbReference type="STRING" id="144197.ENSSPAP00000018448"/>
<evidence type="ECO:0000256" key="7">
    <source>
        <dbReference type="ARBA" id="ARBA00022701"/>
    </source>
</evidence>
<dbReference type="GO" id="GO:0000940">
    <property type="term" value="C:outer kinetochore"/>
    <property type="evidence" value="ECO:0007669"/>
    <property type="project" value="InterPro"/>
</dbReference>
<keyword evidence="7" id="KW-0493">Microtubule</keyword>
<evidence type="ECO:0000256" key="10">
    <source>
        <dbReference type="ARBA" id="ARBA00023212"/>
    </source>
</evidence>
<dbReference type="Gene3D" id="6.10.250.1400">
    <property type="match status" value="1"/>
</dbReference>
<keyword evidence="6" id="KW-0132">Cell division</keyword>
<evidence type="ECO:0000256" key="6">
    <source>
        <dbReference type="ARBA" id="ARBA00022618"/>
    </source>
</evidence>
<dbReference type="GO" id="GO:0007059">
    <property type="term" value="P:chromosome segregation"/>
    <property type="evidence" value="ECO:0007669"/>
    <property type="project" value="InterPro"/>
</dbReference>
<keyword evidence="10" id="KW-0206">Cytoskeleton</keyword>
<sequence>VSSFPEACRVMEQRVHQDVQTLKAHWENYGYQAPSSQSEFILRLSPAEREEGSQEEDGAALCSPPPSAPAFSGMLRTPQLPDFGLCAVQMKRALAGAQWCSEVPPMPEMILPHPALTTPAPPLLPLTPKCALWMDDDELQTPQMHDFGVSERSVCLNNIFTINQKNVEKPQRWSITIRTTRLLSALNCFSSPEKFLNLHDFVAGTLESPELPVLCSPGLKLKQASAPCSSPAPGSGEPGSPGGPNLPGTPEVPAFQTPYVANWSAPESCEGVCGTFRGCVCFQTNLQLRVCVSFQSLQQPDPTGTEELPTSPPEGAPGSKRCWEHDGPDVSVMPEMPNLESVLGKSLQRVRKEFLWHQLQEAAKRTEDVWCLSLQKRHKTDFSLIKYTLILK</sequence>
<dbReference type="GO" id="GO:0000278">
    <property type="term" value="P:mitotic cell cycle"/>
    <property type="evidence" value="ECO:0007669"/>
    <property type="project" value="TreeGrafter"/>
</dbReference>
<evidence type="ECO:0000256" key="13">
    <source>
        <dbReference type="SAM" id="MobiDB-lite"/>
    </source>
</evidence>
<accession>A0A3B5AAJ2</accession>